<dbReference type="Proteomes" id="UP001156318">
    <property type="component" value="Chromosome"/>
</dbReference>
<accession>A0ABY6JDQ0</accession>
<proteinExistence type="predicted"/>
<reference evidence="2 3" key="1">
    <citation type="submission" date="2021-05" db="EMBL/GenBank/DDBJ databases">
        <title>Isolation, identification, and the growth promoting effects of Pantoea dispersa strain YSD J2 from the aboveground leaves of Cyperus esculentus L.Var. Sativus.</title>
        <authorList>
            <person name="Wang S."/>
            <person name="Tang X.M."/>
            <person name="Huang Y.N."/>
        </authorList>
    </citation>
    <scope>NUCLEOTIDE SEQUENCE [LARGE SCALE GENOMIC DNA]</scope>
    <source>
        <strain evidence="3">YSD YN2</strain>
    </source>
</reference>
<protein>
    <submittedName>
        <fullName evidence="2">Uncharacterized protein</fullName>
    </submittedName>
</protein>
<dbReference type="EMBL" id="CP074352">
    <property type="protein sequence ID" value="UYU31962.1"/>
    <property type="molecule type" value="Genomic_DNA"/>
</dbReference>
<keyword evidence="1" id="KW-1133">Transmembrane helix</keyword>
<keyword evidence="3" id="KW-1185">Reference proteome</keyword>
<evidence type="ECO:0000313" key="3">
    <source>
        <dbReference type="Proteomes" id="UP001156318"/>
    </source>
</evidence>
<keyword evidence="1" id="KW-0472">Membrane</keyword>
<dbReference type="RefSeq" id="WP_264385114.1">
    <property type="nucleotide sequence ID" value="NZ_CP074352.1"/>
</dbReference>
<name>A0ABY6JDQ0_9ENTR</name>
<feature type="transmembrane region" description="Helical" evidence="1">
    <location>
        <begin position="51"/>
        <end position="74"/>
    </location>
</feature>
<sequence length="76" mass="8340">MNNNKNIVLLIFLAVTSVLTMNIIAVVIYLLAKAYLYLFQDVPLGNFLSGFSRAIRGASIGGLIAGIGCWFLYLKK</sequence>
<evidence type="ECO:0000256" key="1">
    <source>
        <dbReference type="SAM" id="Phobius"/>
    </source>
</evidence>
<evidence type="ECO:0000313" key="2">
    <source>
        <dbReference type="EMBL" id="UYU31962.1"/>
    </source>
</evidence>
<feature type="transmembrane region" description="Helical" evidence="1">
    <location>
        <begin position="7"/>
        <end position="31"/>
    </location>
</feature>
<keyword evidence="1" id="KW-0812">Transmembrane</keyword>
<organism evidence="2 3">
    <name type="scientific">Siccibacter colletis</name>
    <dbReference type="NCBI Taxonomy" id="1505757"/>
    <lineage>
        <taxon>Bacteria</taxon>
        <taxon>Pseudomonadati</taxon>
        <taxon>Pseudomonadota</taxon>
        <taxon>Gammaproteobacteria</taxon>
        <taxon>Enterobacterales</taxon>
        <taxon>Enterobacteriaceae</taxon>
        <taxon>Siccibacter</taxon>
    </lineage>
</organism>
<gene>
    <name evidence="2" type="ORF">KFZ77_00130</name>
</gene>